<dbReference type="PANTHER" id="PTHR10117">
    <property type="entry name" value="TRANSIENT RECEPTOR POTENTIAL CHANNEL"/>
    <property type="match status" value="1"/>
</dbReference>
<evidence type="ECO:0000256" key="1">
    <source>
        <dbReference type="ARBA" id="ARBA00004141"/>
    </source>
</evidence>
<keyword evidence="2" id="KW-0813">Transport</keyword>
<accession>A0A2S1WM38</accession>
<dbReference type="InterPro" id="IPR002110">
    <property type="entry name" value="Ankyrin_rpt"/>
</dbReference>
<keyword evidence="8 12" id="KW-0472">Membrane</keyword>
<evidence type="ECO:0000259" key="13">
    <source>
        <dbReference type="SMART" id="SM01420"/>
    </source>
</evidence>
<protein>
    <submittedName>
        <fullName evidence="14">Putative transient receptor potential channel 4</fullName>
    </submittedName>
</protein>
<feature type="transmembrane region" description="Helical" evidence="12">
    <location>
        <begin position="591"/>
        <end position="613"/>
    </location>
</feature>
<feature type="transmembrane region" description="Helical" evidence="12">
    <location>
        <begin position="673"/>
        <end position="694"/>
    </location>
</feature>
<evidence type="ECO:0000256" key="5">
    <source>
        <dbReference type="ARBA" id="ARBA00022989"/>
    </source>
</evidence>
<dbReference type="GO" id="GO:0051480">
    <property type="term" value="P:regulation of cytosolic calcium ion concentration"/>
    <property type="evidence" value="ECO:0007669"/>
    <property type="project" value="TreeGrafter"/>
</dbReference>
<evidence type="ECO:0000256" key="11">
    <source>
        <dbReference type="SAM" id="MobiDB-lite"/>
    </source>
</evidence>
<dbReference type="InterPro" id="IPR036770">
    <property type="entry name" value="Ankyrin_rpt-contain_sf"/>
</dbReference>
<dbReference type="SUPFAM" id="SSF48403">
    <property type="entry name" value="Ankyrin repeat"/>
    <property type="match status" value="1"/>
</dbReference>
<feature type="domain" description="Transient receptor ion channel" evidence="13">
    <location>
        <begin position="188"/>
        <end position="250"/>
    </location>
</feature>
<dbReference type="Pfam" id="PF08344">
    <property type="entry name" value="TRP_2"/>
    <property type="match status" value="1"/>
</dbReference>
<keyword evidence="6 10" id="KW-0040">ANK repeat</keyword>
<dbReference type="InterPro" id="IPR005821">
    <property type="entry name" value="Ion_trans_dom"/>
</dbReference>
<dbReference type="GO" id="GO:0034703">
    <property type="term" value="C:cation channel complex"/>
    <property type="evidence" value="ECO:0007669"/>
    <property type="project" value="TreeGrafter"/>
</dbReference>
<sequence>MCSPSDSTYQGNAHRKLTFARLATYVLNVERSLKKSAKTCREEDLLEAAETGNLAKLRWLLESSKDLNTEYTDQLGRTPLHLAVVNEHKEVVRFLLDHVSRQSFYKALLAAINIGNEEIAELIIEHPKYLEIKQESQARGNDSSIHDDQFFEEEVTPLILATQQNRFEVVMALLLKQERIEKPHRCKCSCESCFKQTTKDELKFARSRLNAYRGMASESYISLSSEDPILTSFKLRKELQQVAVDEKYYAAEYLALACQLSEYAVKLLDKVHGNEELNTILNSRTNLNEVEETFLQLPRLQLAIKYKEKKFVAHPSCQKKLTSLWFHYPNSSLMNRSNLLHTVIIFVVIIFFPFLSLVHIIFPNSKVSNFMRAPCIKFIFNAASYLLFLFLIIIQGYAEQNTLCRKRFFQHEPANSHLEFFSRNFSTTFRKEINSICLRNHQPVAMEMCILLWILGMLVNACQQIHRSGCKDHFMNVYNAMDFFMLSFYMASFTLKRITEQLIKSSLDFFSTRESWLKLLQKEQEALYMAYWLDADRFYWDSWDPTHVCEALFAIGNIVNFARLFHLLSINEHLGPMLISLERMIKDVMKFMVTFVPIFLAFMVGMYNLYWYYDPQVRKVVENTNHNIHTRAQDGFGNLELTFRTTFWALFGLKDARTVELGEGFKSRFTESVGYIVFGVYNWGAVIVLLNMLIAMMTRSFDKIATDQDIEWKFVRSRLYLDYINHGSSLPVPFNILLIPKFTFKHIQTWIVSCRKFIISKKRLGERDRTMAPLARPESSSRIFEKEIQVERSHFRSSFRVDECSPSSNQNNVVKSIVRRYIFDRLLASVAASDGGGTISSGLKQQLDSVKEVQKSCNRLSEQITRINLGCHRSPNFQRSKLQSSSKNKLLVNSRLVGTARTTEESLSKLQMSLSLDENVTSSSSGAREALKRISQGDETMIK</sequence>
<keyword evidence="3 12" id="KW-0812">Transmembrane</keyword>
<dbReference type="Pfam" id="PF12796">
    <property type="entry name" value="Ank_2"/>
    <property type="match status" value="1"/>
</dbReference>
<evidence type="ECO:0000256" key="4">
    <source>
        <dbReference type="ARBA" id="ARBA00022737"/>
    </source>
</evidence>
<dbReference type="InterPro" id="IPR002153">
    <property type="entry name" value="TRPC_channel"/>
</dbReference>
<dbReference type="PRINTS" id="PR01097">
    <property type="entry name" value="TRNSRECEPTRP"/>
</dbReference>
<feature type="compositionally biased region" description="Basic and acidic residues" evidence="11">
    <location>
        <begin position="929"/>
        <end position="943"/>
    </location>
</feature>
<dbReference type="EMBL" id="MG973370">
    <property type="protein sequence ID" value="AWJ68223.1"/>
    <property type="molecule type" value="mRNA"/>
</dbReference>
<feature type="transmembrane region" description="Helical" evidence="12">
    <location>
        <begin position="339"/>
        <end position="362"/>
    </location>
</feature>
<dbReference type="PROSITE" id="PS50297">
    <property type="entry name" value="ANK_REP_REGION"/>
    <property type="match status" value="1"/>
</dbReference>
<dbReference type="Gene3D" id="1.25.40.20">
    <property type="entry name" value="Ankyrin repeat-containing domain"/>
    <property type="match status" value="1"/>
</dbReference>
<keyword evidence="4" id="KW-0677">Repeat</keyword>
<keyword evidence="9" id="KW-0407">Ion channel</keyword>
<evidence type="ECO:0000256" key="10">
    <source>
        <dbReference type="PROSITE-ProRule" id="PRU00023"/>
    </source>
</evidence>
<evidence type="ECO:0000256" key="7">
    <source>
        <dbReference type="ARBA" id="ARBA00023065"/>
    </source>
</evidence>
<reference evidence="14" key="1">
    <citation type="submission" date="2018-02" db="EMBL/GenBank/DDBJ databases">
        <title>Hirudo verbana central nervous system transcriptome analysis of ion channel and receptor content.</title>
        <authorList>
            <person name="Northcutt A.J."/>
            <person name="Schulz D.J."/>
            <person name="Mesce K.A."/>
        </authorList>
    </citation>
    <scope>NUCLEOTIDE SEQUENCE</scope>
</reference>
<evidence type="ECO:0000256" key="8">
    <source>
        <dbReference type="ARBA" id="ARBA00023136"/>
    </source>
</evidence>
<dbReference type="InterPro" id="IPR013555">
    <property type="entry name" value="TRP_dom"/>
</dbReference>
<dbReference type="AlphaFoldDB" id="A0A2S1WM38"/>
<evidence type="ECO:0000256" key="3">
    <source>
        <dbReference type="ARBA" id="ARBA00022692"/>
    </source>
</evidence>
<evidence type="ECO:0000256" key="2">
    <source>
        <dbReference type="ARBA" id="ARBA00022448"/>
    </source>
</evidence>
<feature type="region of interest" description="Disordered" evidence="11">
    <location>
        <begin position="918"/>
        <end position="943"/>
    </location>
</feature>
<evidence type="ECO:0000313" key="14">
    <source>
        <dbReference type="EMBL" id="AWJ68223.1"/>
    </source>
</evidence>
<evidence type="ECO:0000256" key="12">
    <source>
        <dbReference type="SAM" id="Phobius"/>
    </source>
</evidence>
<proteinExistence type="evidence at transcript level"/>
<organism evidence="14">
    <name type="scientific">Hirudo verbana</name>
    <dbReference type="NCBI Taxonomy" id="311461"/>
    <lineage>
        <taxon>Eukaryota</taxon>
        <taxon>Metazoa</taxon>
        <taxon>Spiralia</taxon>
        <taxon>Lophotrochozoa</taxon>
        <taxon>Annelida</taxon>
        <taxon>Clitellata</taxon>
        <taxon>Hirudinea</taxon>
        <taxon>Hirudinida</taxon>
        <taxon>Hirudiniformes</taxon>
        <taxon>Hirudinidae</taxon>
        <taxon>Hirudo</taxon>
    </lineage>
</organism>
<feature type="repeat" description="ANK" evidence="10">
    <location>
        <begin position="75"/>
        <end position="98"/>
    </location>
</feature>
<dbReference type="GO" id="GO:0070679">
    <property type="term" value="F:inositol 1,4,5 trisphosphate binding"/>
    <property type="evidence" value="ECO:0007669"/>
    <property type="project" value="TreeGrafter"/>
</dbReference>
<evidence type="ECO:0000256" key="9">
    <source>
        <dbReference type="ARBA" id="ARBA00023303"/>
    </source>
</evidence>
<dbReference type="GO" id="GO:0005886">
    <property type="term" value="C:plasma membrane"/>
    <property type="evidence" value="ECO:0007669"/>
    <property type="project" value="TreeGrafter"/>
</dbReference>
<keyword evidence="7" id="KW-0406">Ion transport</keyword>
<evidence type="ECO:0000256" key="6">
    <source>
        <dbReference type="ARBA" id="ARBA00023043"/>
    </source>
</evidence>
<dbReference type="PROSITE" id="PS50088">
    <property type="entry name" value="ANK_REPEAT"/>
    <property type="match status" value="1"/>
</dbReference>
<dbReference type="GO" id="GO:0015279">
    <property type="term" value="F:store-operated calcium channel activity"/>
    <property type="evidence" value="ECO:0007669"/>
    <property type="project" value="TreeGrafter"/>
</dbReference>
<comment type="subcellular location">
    <subcellularLocation>
        <location evidence="1">Membrane</location>
        <topology evidence="1">Multi-pass membrane protein</topology>
    </subcellularLocation>
</comment>
<dbReference type="Pfam" id="PF00520">
    <property type="entry name" value="Ion_trans"/>
    <property type="match status" value="1"/>
</dbReference>
<feature type="transmembrane region" description="Helical" evidence="12">
    <location>
        <begin position="374"/>
        <end position="398"/>
    </location>
</feature>
<dbReference type="PANTHER" id="PTHR10117:SF54">
    <property type="entry name" value="TRANSIENT RECEPTOR POTENTIAL-GAMMA PROTEIN"/>
    <property type="match status" value="1"/>
</dbReference>
<dbReference type="SMART" id="SM00248">
    <property type="entry name" value="ANK"/>
    <property type="match status" value="3"/>
</dbReference>
<keyword evidence="14" id="KW-0675">Receptor</keyword>
<name>A0A2S1WM38_9ANNE</name>
<dbReference type="SMART" id="SM01420">
    <property type="entry name" value="TRP_2"/>
    <property type="match status" value="1"/>
</dbReference>
<keyword evidence="5 12" id="KW-1133">Transmembrane helix</keyword>